<evidence type="ECO:0000313" key="3">
    <source>
        <dbReference type="Proteomes" id="UP000006514"/>
    </source>
</evidence>
<keyword evidence="1" id="KW-1133">Transmembrane helix</keyword>
<sequence length="300" mass="32721">MANVQREPSRNAPFCNARLMCGALLVLALGMLLGMSSTYYALRMPTTSGGHTEDTLQRQLSPLPERYEAEGPIELGSGSTPTFFDHAAFKNGGRIVDSLTSATLPGQIIDLYNATVSDNVVDILVRASSGPPSMPEVSIGLFSDPRALWFSTGHDGTLTVALSSPAIVRSLHLKPHLRNRACLPRDLNIWGLVMPPDAGRCKQSMFLWPPTGFPSSLQKANKFKLRRTKTYFQNRPVEPHWVPLGTPRGLRLDKSGAAVFAPSSLDEHGIYVHMIAVEFRANWGSAYTCFPGLAVQSVSK</sequence>
<keyword evidence="1" id="KW-0812">Transmembrane</keyword>
<dbReference type="Proteomes" id="UP000006514">
    <property type="component" value="Unassembled WGS sequence"/>
</dbReference>
<proteinExistence type="predicted"/>
<dbReference type="eggNOG" id="ENOG502S9AS">
    <property type="taxonomic scope" value="Eukaryota"/>
</dbReference>
<feature type="transmembrane region" description="Helical" evidence="1">
    <location>
        <begin position="21"/>
        <end position="42"/>
    </location>
</feature>
<evidence type="ECO:0008006" key="4">
    <source>
        <dbReference type="Google" id="ProtNLM"/>
    </source>
</evidence>
<reference evidence="3" key="1">
    <citation type="journal article" date="2012" name="Science">
        <title>The Paleozoic origin of enzymatic lignin decomposition reconstructed from 31 fungal genomes.</title>
        <authorList>
            <person name="Floudas D."/>
            <person name="Binder M."/>
            <person name="Riley R."/>
            <person name="Barry K."/>
            <person name="Blanchette R.A."/>
            <person name="Henrissat B."/>
            <person name="Martinez A.T."/>
            <person name="Otillar R."/>
            <person name="Spatafora J.W."/>
            <person name="Yadav J.S."/>
            <person name="Aerts A."/>
            <person name="Benoit I."/>
            <person name="Boyd A."/>
            <person name="Carlson A."/>
            <person name="Copeland A."/>
            <person name="Coutinho P.M."/>
            <person name="de Vries R.P."/>
            <person name="Ferreira P."/>
            <person name="Findley K."/>
            <person name="Foster B."/>
            <person name="Gaskell J."/>
            <person name="Glotzer D."/>
            <person name="Gorecki P."/>
            <person name="Heitman J."/>
            <person name="Hesse C."/>
            <person name="Hori C."/>
            <person name="Igarashi K."/>
            <person name="Jurgens J.A."/>
            <person name="Kallen N."/>
            <person name="Kersten P."/>
            <person name="Kohler A."/>
            <person name="Kuees U."/>
            <person name="Kumar T.K.A."/>
            <person name="Kuo A."/>
            <person name="LaButti K."/>
            <person name="Larrondo L.F."/>
            <person name="Lindquist E."/>
            <person name="Ling A."/>
            <person name="Lombard V."/>
            <person name="Lucas S."/>
            <person name="Lundell T."/>
            <person name="Martin R."/>
            <person name="McLaughlin D.J."/>
            <person name="Morgenstern I."/>
            <person name="Morin E."/>
            <person name="Murat C."/>
            <person name="Nagy L.G."/>
            <person name="Nolan M."/>
            <person name="Ohm R.A."/>
            <person name="Patyshakuliyeva A."/>
            <person name="Rokas A."/>
            <person name="Ruiz-Duenas F.J."/>
            <person name="Sabat G."/>
            <person name="Salamov A."/>
            <person name="Samejima M."/>
            <person name="Schmutz J."/>
            <person name="Slot J.C."/>
            <person name="St John F."/>
            <person name="Stenlid J."/>
            <person name="Sun H."/>
            <person name="Sun S."/>
            <person name="Syed K."/>
            <person name="Tsang A."/>
            <person name="Wiebenga A."/>
            <person name="Young D."/>
            <person name="Pisabarro A."/>
            <person name="Eastwood D.C."/>
            <person name="Martin F."/>
            <person name="Cullen D."/>
            <person name="Grigoriev I.V."/>
            <person name="Hibbett D.S."/>
        </authorList>
    </citation>
    <scope>NUCLEOTIDE SEQUENCE [LARGE SCALE GENOMIC DNA]</scope>
    <source>
        <strain evidence="3">TFB10046</strain>
    </source>
</reference>
<protein>
    <recommendedName>
        <fullName evidence="4">SUN domain-containing protein</fullName>
    </recommendedName>
</protein>
<dbReference type="Gene3D" id="2.60.120.260">
    <property type="entry name" value="Galactose-binding domain-like"/>
    <property type="match status" value="1"/>
</dbReference>
<dbReference type="EMBL" id="JH687955">
    <property type="protein sequence ID" value="EJD34377.1"/>
    <property type="molecule type" value="Genomic_DNA"/>
</dbReference>
<evidence type="ECO:0000313" key="2">
    <source>
        <dbReference type="EMBL" id="EJD34377.1"/>
    </source>
</evidence>
<name>J0LCW8_AURST</name>
<organism evidence="2 3">
    <name type="scientific">Auricularia subglabra (strain TFB-10046 / SS5)</name>
    <name type="common">White-rot fungus</name>
    <name type="synonym">Auricularia delicata (strain TFB10046)</name>
    <dbReference type="NCBI Taxonomy" id="717982"/>
    <lineage>
        <taxon>Eukaryota</taxon>
        <taxon>Fungi</taxon>
        <taxon>Dikarya</taxon>
        <taxon>Basidiomycota</taxon>
        <taxon>Agaricomycotina</taxon>
        <taxon>Agaricomycetes</taxon>
        <taxon>Auriculariales</taxon>
        <taxon>Auriculariaceae</taxon>
        <taxon>Auricularia</taxon>
    </lineage>
</organism>
<dbReference type="AlphaFoldDB" id="J0LCW8"/>
<keyword evidence="3" id="KW-1185">Reference proteome</keyword>
<dbReference type="InParanoid" id="J0LCW8"/>
<dbReference type="KEGG" id="adl:AURDEDRAFT_176570"/>
<gene>
    <name evidence="2" type="ORF">AURDEDRAFT_176570</name>
</gene>
<keyword evidence="1" id="KW-0472">Membrane</keyword>
<dbReference type="OrthoDB" id="342281at2759"/>
<evidence type="ECO:0000256" key="1">
    <source>
        <dbReference type="SAM" id="Phobius"/>
    </source>
</evidence>
<accession>J0LCW8</accession>